<dbReference type="Gene3D" id="2.60.40.1260">
    <property type="entry name" value="Lamin Tail domain"/>
    <property type="match status" value="1"/>
</dbReference>
<feature type="domain" description="LTD" evidence="3">
    <location>
        <begin position="258"/>
        <end position="385"/>
    </location>
</feature>
<proteinExistence type="predicted"/>
<feature type="signal peptide" evidence="2">
    <location>
        <begin position="1"/>
        <end position="26"/>
    </location>
</feature>
<dbReference type="Proteomes" id="UP000681340">
    <property type="component" value="Unassembled WGS sequence"/>
</dbReference>
<feature type="compositionally biased region" description="Pro residues" evidence="1">
    <location>
        <begin position="225"/>
        <end position="264"/>
    </location>
</feature>
<evidence type="ECO:0000313" key="5">
    <source>
        <dbReference type="Proteomes" id="UP000681340"/>
    </source>
</evidence>
<dbReference type="SUPFAM" id="SSF74853">
    <property type="entry name" value="Lamin A/C globular tail domain"/>
    <property type="match status" value="1"/>
</dbReference>
<feature type="region of interest" description="Disordered" evidence="1">
    <location>
        <begin position="209"/>
        <end position="270"/>
    </location>
</feature>
<protein>
    <recommendedName>
        <fullName evidence="3">LTD domain-containing protein</fullName>
    </recommendedName>
</protein>
<dbReference type="InterPro" id="IPR036415">
    <property type="entry name" value="Lamin_tail_dom_sf"/>
</dbReference>
<evidence type="ECO:0000256" key="2">
    <source>
        <dbReference type="SAM" id="SignalP"/>
    </source>
</evidence>
<dbReference type="Pfam" id="PF00932">
    <property type="entry name" value="LTD"/>
    <property type="match status" value="1"/>
</dbReference>
<feature type="chain" id="PRO_5038865469" description="LTD domain-containing protein" evidence="2">
    <location>
        <begin position="27"/>
        <end position="392"/>
    </location>
</feature>
<gene>
    <name evidence="4" type="ORF">Aau02nite_52380</name>
</gene>
<evidence type="ECO:0000256" key="1">
    <source>
        <dbReference type="SAM" id="MobiDB-lite"/>
    </source>
</evidence>
<dbReference type="AlphaFoldDB" id="A0A919SL57"/>
<dbReference type="EMBL" id="BOQL01000042">
    <property type="protein sequence ID" value="GIM72708.1"/>
    <property type="molecule type" value="Genomic_DNA"/>
</dbReference>
<reference evidence="4" key="1">
    <citation type="submission" date="2021-03" db="EMBL/GenBank/DDBJ databases">
        <title>Whole genome shotgun sequence of Actinoplanes auranticolor NBRC 12245.</title>
        <authorList>
            <person name="Komaki H."/>
            <person name="Tamura T."/>
        </authorList>
    </citation>
    <scope>NUCLEOTIDE SEQUENCE</scope>
    <source>
        <strain evidence="4">NBRC 12245</strain>
    </source>
</reference>
<dbReference type="PROSITE" id="PS51841">
    <property type="entry name" value="LTD"/>
    <property type="match status" value="1"/>
</dbReference>
<organism evidence="4 5">
    <name type="scientific">Actinoplanes auranticolor</name>
    <dbReference type="NCBI Taxonomy" id="47988"/>
    <lineage>
        <taxon>Bacteria</taxon>
        <taxon>Bacillati</taxon>
        <taxon>Actinomycetota</taxon>
        <taxon>Actinomycetes</taxon>
        <taxon>Micromonosporales</taxon>
        <taxon>Micromonosporaceae</taxon>
        <taxon>Actinoplanes</taxon>
    </lineage>
</organism>
<keyword evidence="5" id="KW-1185">Reference proteome</keyword>
<keyword evidence="2" id="KW-0732">Signal</keyword>
<sequence>MRARKTAVMTAIGCVAALGLAAPASAADAAPTISAPASRNGYGPITITGTAPAGSTVELYESAYVFNDFYKSPDYDHGGYISTIASGSGTYQLSRILDSGFRFYVVADGVASNRISVAMGIVPTMTMTASNGTVDVSVSANPTQPGLVVHIQRNNDGTWTDVAGGQTVGDASVYTTTLPGQGTGTKSYRAVIDAEPDNNLLAGRTETVSINVGSGSGSGGGSTPTPTPSPSPTTPTPTPTTPTPTPTTPTPKPTTPKPTTPAAPAPKAGDVQFTKIVYNSPGADNRSNTSLNAEYVRLTNRTAKTVNLKGWTVRDAAGHVYKIANDHRIGSGKSVYVHSGKGTNGRPDSAHRYWNRTGYVWNNSGDTAYLRSPAGKSIDSCRWTKNKNQTSC</sequence>
<name>A0A919SL57_9ACTN</name>
<dbReference type="InterPro" id="IPR001322">
    <property type="entry name" value="Lamin_tail_dom"/>
</dbReference>
<evidence type="ECO:0000313" key="4">
    <source>
        <dbReference type="EMBL" id="GIM72708.1"/>
    </source>
</evidence>
<evidence type="ECO:0000259" key="3">
    <source>
        <dbReference type="PROSITE" id="PS51841"/>
    </source>
</evidence>
<comment type="caution">
    <text evidence="4">The sequence shown here is derived from an EMBL/GenBank/DDBJ whole genome shotgun (WGS) entry which is preliminary data.</text>
</comment>
<dbReference type="RefSeq" id="WP_246595441.1">
    <property type="nucleotide sequence ID" value="NZ_BAABEA010000002.1"/>
</dbReference>
<accession>A0A919SL57</accession>